<sequence>MFQRGLADFISKKLLQSESFHHFVRTVHAKINGLPNPTRTYNPLQQEGHSAFNKLAEQSQKLNQAKRFGSLFLEELKRDLKGKK</sequence>
<gene>
    <name evidence="1" type="ORF">NADFUDRAFT_44966</name>
</gene>
<dbReference type="Proteomes" id="UP000095009">
    <property type="component" value="Unassembled WGS sequence"/>
</dbReference>
<dbReference type="EMBL" id="KV454406">
    <property type="protein sequence ID" value="ODQ68383.1"/>
    <property type="molecule type" value="Genomic_DNA"/>
</dbReference>
<dbReference type="Pfam" id="PF10906">
    <property type="entry name" value="Mrx7"/>
    <property type="match status" value="1"/>
</dbReference>
<name>A0A1E3PSI1_9ASCO</name>
<dbReference type="OrthoDB" id="4138121at2759"/>
<dbReference type="InterPro" id="IPR020301">
    <property type="entry name" value="Mrx7"/>
</dbReference>
<accession>A0A1E3PSI1</accession>
<organism evidence="1 2">
    <name type="scientific">Nadsonia fulvescens var. elongata DSM 6958</name>
    <dbReference type="NCBI Taxonomy" id="857566"/>
    <lineage>
        <taxon>Eukaryota</taxon>
        <taxon>Fungi</taxon>
        <taxon>Dikarya</taxon>
        <taxon>Ascomycota</taxon>
        <taxon>Saccharomycotina</taxon>
        <taxon>Dipodascomycetes</taxon>
        <taxon>Dipodascales</taxon>
        <taxon>Dipodascales incertae sedis</taxon>
        <taxon>Nadsonia</taxon>
    </lineage>
</organism>
<reference evidence="1 2" key="1">
    <citation type="journal article" date="2016" name="Proc. Natl. Acad. Sci. U.S.A.">
        <title>Comparative genomics of biotechnologically important yeasts.</title>
        <authorList>
            <person name="Riley R."/>
            <person name="Haridas S."/>
            <person name="Wolfe K.H."/>
            <person name="Lopes M.R."/>
            <person name="Hittinger C.T."/>
            <person name="Goeker M."/>
            <person name="Salamov A.A."/>
            <person name="Wisecaver J.H."/>
            <person name="Long T.M."/>
            <person name="Calvey C.H."/>
            <person name="Aerts A.L."/>
            <person name="Barry K.W."/>
            <person name="Choi C."/>
            <person name="Clum A."/>
            <person name="Coughlan A.Y."/>
            <person name="Deshpande S."/>
            <person name="Douglass A.P."/>
            <person name="Hanson S.J."/>
            <person name="Klenk H.-P."/>
            <person name="LaButti K.M."/>
            <person name="Lapidus A."/>
            <person name="Lindquist E.A."/>
            <person name="Lipzen A.M."/>
            <person name="Meier-Kolthoff J.P."/>
            <person name="Ohm R.A."/>
            <person name="Otillar R.P."/>
            <person name="Pangilinan J.L."/>
            <person name="Peng Y."/>
            <person name="Rokas A."/>
            <person name="Rosa C.A."/>
            <person name="Scheuner C."/>
            <person name="Sibirny A.A."/>
            <person name="Slot J.C."/>
            <person name="Stielow J.B."/>
            <person name="Sun H."/>
            <person name="Kurtzman C.P."/>
            <person name="Blackwell M."/>
            <person name="Grigoriev I.V."/>
            <person name="Jeffries T.W."/>
        </authorList>
    </citation>
    <scope>NUCLEOTIDE SEQUENCE [LARGE SCALE GENOMIC DNA]</scope>
    <source>
        <strain evidence="1 2">DSM 6958</strain>
    </source>
</reference>
<dbReference type="AlphaFoldDB" id="A0A1E3PSI1"/>
<evidence type="ECO:0000313" key="1">
    <source>
        <dbReference type="EMBL" id="ODQ68383.1"/>
    </source>
</evidence>
<proteinExistence type="predicted"/>
<evidence type="ECO:0000313" key="2">
    <source>
        <dbReference type="Proteomes" id="UP000095009"/>
    </source>
</evidence>
<keyword evidence="2" id="KW-1185">Reference proteome</keyword>
<protein>
    <submittedName>
        <fullName evidence="1">Uncharacterized protein</fullName>
    </submittedName>
</protein>